<keyword evidence="5 12" id="KW-0378">Hydrolase</keyword>
<evidence type="ECO:0000256" key="3">
    <source>
        <dbReference type="ARBA" id="ARBA00022705"/>
    </source>
</evidence>
<evidence type="ECO:0000256" key="12">
    <source>
        <dbReference type="RuleBase" id="RU362085"/>
    </source>
</evidence>
<keyword evidence="9" id="KW-0413">Isomerase</keyword>
<dbReference type="SMART" id="SM00382">
    <property type="entry name" value="AAA"/>
    <property type="match status" value="1"/>
</dbReference>
<evidence type="ECO:0000256" key="2">
    <source>
        <dbReference type="ARBA" id="ARBA00022515"/>
    </source>
</evidence>
<dbReference type="PROSITE" id="PS51199">
    <property type="entry name" value="SF4_HELICASE"/>
    <property type="match status" value="1"/>
</dbReference>
<keyword evidence="2 12" id="KW-0639">Primosome</keyword>
<dbReference type="PANTHER" id="PTHR30153:SF2">
    <property type="entry name" value="REPLICATIVE DNA HELICASE"/>
    <property type="match status" value="1"/>
</dbReference>
<organism evidence="14 15">
    <name type="scientific">Kyrpidia tusciae (strain DSM 2912 / NBRC 15312 / T2)</name>
    <name type="common">Bacillus tusciae</name>
    <dbReference type="NCBI Taxonomy" id="562970"/>
    <lineage>
        <taxon>Bacteria</taxon>
        <taxon>Bacillati</taxon>
        <taxon>Bacillota</taxon>
        <taxon>Bacilli</taxon>
        <taxon>Bacillales</taxon>
        <taxon>Alicyclobacillaceae</taxon>
        <taxon>Kyrpidia</taxon>
    </lineage>
</organism>
<comment type="catalytic activity">
    <reaction evidence="10 12">
        <text>ATP + H2O = ADP + phosphate + H(+)</text>
        <dbReference type="Rhea" id="RHEA:13065"/>
        <dbReference type="ChEBI" id="CHEBI:15377"/>
        <dbReference type="ChEBI" id="CHEBI:15378"/>
        <dbReference type="ChEBI" id="CHEBI:30616"/>
        <dbReference type="ChEBI" id="CHEBI:43474"/>
        <dbReference type="ChEBI" id="CHEBI:456216"/>
        <dbReference type="EC" id="5.6.2.3"/>
    </reaction>
</comment>
<dbReference type="InterPro" id="IPR036185">
    <property type="entry name" value="DNA_heli_DnaB-like_N_sf"/>
</dbReference>
<dbReference type="EC" id="5.6.2.3" evidence="11 12"/>
<dbReference type="FunFam" id="3.40.50.300:FF:000076">
    <property type="entry name" value="Replicative DNA helicase"/>
    <property type="match status" value="1"/>
</dbReference>
<dbReference type="KEGG" id="bts:Btus_3300"/>
<dbReference type="Gene3D" id="1.10.860.10">
    <property type="entry name" value="DNAb Helicase, Chain A"/>
    <property type="match status" value="1"/>
</dbReference>
<dbReference type="SUPFAM" id="SSF48024">
    <property type="entry name" value="N-terminal domain of DnaB helicase"/>
    <property type="match status" value="1"/>
</dbReference>
<dbReference type="Pfam" id="PF03796">
    <property type="entry name" value="DnaB_C"/>
    <property type="match status" value="1"/>
</dbReference>
<evidence type="ECO:0000256" key="1">
    <source>
        <dbReference type="ARBA" id="ARBA00008428"/>
    </source>
</evidence>
<dbReference type="GO" id="GO:0006269">
    <property type="term" value="P:DNA replication, synthesis of primer"/>
    <property type="evidence" value="ECO:0007669"/>
    <property type="project" value="UniProtKB-UniRule"/>
</dbReference>
<dbReference type="FunFam" id="1.10.860.10:FF:000001">
    <property type="entry name" value="Replicative DNA helicase"/>
    <property type="match status" value="1"/>
</dbReference>
<evidence type="ECO:0000259" key="13">
    <source>
        <dbReference type="PROSITE" id="PS51199"/>
    </source>
</evidence>
<dbReference type="InterPro" id="IPR003593">
    <property type="entry name" value="AAA+_ATPase"/>
</dbReference>
<dbReference type="GO" id="GO:0003677">
    <property type="term" value="F:DNA binding"/>
    <property type="evidence" value="ECO:0007669"/>
    <property type="project" value="UniProtKB-UniRule"/>
</dbReference>
<dbReference type="STRING" id="562970.Btus_3300"/>
<dbReference type="GO" id="GO:0016887">
    <property type="term" value="F:ATP hydrolysis activity"/>
    <property type="evidence" value="ECO:0007669"/>
    <property type="project" value="RHEA"/>
</dbReference>
<keyword evidence="4 12" id="KW-0547">Nucleotide-binding</keyword>
<proteinExistence type="inferred from homology"/>
<dbReference type="InterPro" id="IPR007694">
    <property type="entry name" value="DNA_helicase_DnaB-like_C"/>
</dbReference>
<dbReference type="NCBIfam" id="NF004384">
    <property type="entry name" value="PRK05748.1"/>
    <property type="match status" value="1"/>
</dbReference>
<dbReference type="GO" id="GO:0042802">
    <property type="term" value="F:identical protein binding"/>
    <property type="evidence" value="ECO:0007669"/>
    <property type="project" value="UniProtKB-ARBA"/>
</dbReference>
<dbReference type="OrthoDB" id="9773982at2"/>
<keyword evidence="3 12" id="KW-0235">DNA replication</keyword>
<evidence type="ECO:0000313" key="15">
    <source>
        <dbReference type="Proteomes" id="UP000002368"/>
    </source>
</evidence>
<comment type="similarity">
    <text evidence="1 12">Belongs to the helicase family. DnaB subfamily.</text>
</comment>
<dbReference type="EMBL" id="CP002017">
    <property type="protein sequence ID" value="ADG07907.1"/>
    <property type="molecule type" value="Genomic_DNA"/>
</dbReference>
<dbReference type="NCBIfam" id="TIGR00665">
    <property type="entry name" value="DnaB"/>
    <property type="match status" value="1"/>
</dbReference>
<dbReference type="InterPro" id="IPR007692">
    <property type="entry name" value="DNA_helicase_DnaB"/>
</dbReference>
<dbReference type="GO" id="GO:0005524">
    <property type="term" value="F:ATP binding"/>
    <property type="evidence" value="ECO:0007669"/>
    <property type="project" value="UniProtKB-UniRule"/>
</dbReference>
<evidence type="ECO:0000256" key="11">
    <source>
        <dbReference type="NCBIfam" id="TIGR00665"/>
    </source>
</evidence>
<keyword evidence="15" id="KW-1185">Reference proteome</keyword>
<keyword evidence="8 12" id="KW-0238">DNA-binding</keyword>
<gene>
    <name evidence="14" type="ordered locus">Btus_3300</name>
</gene>
<keyword evidence="6 12" id="KW-0347">Helicase</keyword>
<sequence length="450" mass="49957">MSDSMQDRVPPQSVEAEQAVLGAALLDGAAFHLALERLTPEDFYRSAHQKIFRAMAEVSSRGEPVDLVTVTARLQDAGQLDECGGASYLAELAHIVPATGNVEHYIDLVHDKSVLRQLIRTATQIAAKGYEPAEDVADLLDEAEQRIFEITQSRVVRGFIPIRDILEQAFERIEYLYANKGQVTGVPSGFPDLDRLTSGFQKSDLIIVAARPSVGKTAFALNIAQNVGVRYGLPVAILSLEMSKEQLVQRMLSAEANLDAHKLRTGFLDEQDWPKLTMAVANLSEAPIYVDDTPGITIAEMRSKCRRLKAERGLGLIVVDYLQLMQGRGRADNRQQEISEISRGLKALARELEVPVIALSQLSRSVEQRQDKRPLLSDIRESGSIEQDADLVAFLYREDYYDPDTDRKNVIEVIIAKQRNGPTGKVEMVFLKNFNKFVNLERVSAGEGPP</sequence>
<protein>
    <recommendedName>
        <fullName evidence="11 12">Replicative DNA helicase</fullName>
        <ecNumber evidence="11 12">5.6.2.3</ecNumber>
    </recommendedName>
</protein>
<dbReference type="SUPFAM" id="SSF52540">
    <property type="entry name" value="P-loop containing nucleoside triphosphate hydrolases"/>
    <property type="match status" value="1"/>
</dbReference>
<dbReference type="Proteomes" id="UP000002368">
    <property type="component" value="Chromosome"/>
</dbReference>
<dbReference type="PANTHER" id="PTHR30153">
    <property type="entry name" value="REPLICATIVE DNA HELICASE DNAB"/>
    <property type="match status" value="1"/>
</dbReference>
<dbReference type="GO" id="GO:1990077">
    <property type="term" value="C:primosome complex"/>
    <property type="evidence" value="ECO:0007669"/>
    <property type="project" value="UniProtKB-UniRule"/>
</dbReference>
<dbReference type="InterPro" id="IPR007693">
    <property type="entry name" value="DNA_helicase_DnaB-like_N"/>
</dbReference>
<evidence type="ECO:0000256" key="9">
    <source>
        <dbReference type="ARBA" id="ARBA00023235"/>
    </source>
</evidence>
<dbReference type="AlphaFoldDB" id="D5WXC6"/>
<dbReference type="HOGENOM" id="CLU_005373_0_0_9"/>
<evidence type="ECO:0000256" key="7">
    <source>
        <dbReference type="ARBA" id="ARBA00022840"/>
    </source>
</evidence>
<dbReference type="InterPro" id="IPR027417">
    <property type="entry name" value="P-loop_NTPase"/>
</dbReference>
<dbReference type="GO" id="GO:0043139">
    <property type="term" value="F:5'-3' DNA helicase activity"/>
    <property type="evidence" value="ECO:0007669"/>
    <property type="project" value="UniProtKB-EC"/>
</dbReference>
<evidence type="ECO:0000256" key="6">
    <source>
        <dbReference type="ARBA" id="ARBA00022806"/>
    </source>
</evidence>
<evidence type="ECO:0000256" key="4">
    <source>
        <dbReference type="ARBA" id="ARBA00022741"/>
    </source>
</evidence>
<dbReference type="Pfam" id="PF00772">
    <property type="entry name" value="DnaB"/>
    <property type="match status" value="1"/>
</dbReference>
<reference evidence="14 15" key="1">
    <citation type="journal article" date="2011" name="Stand. Genomic Sci.">
        <title>Complete genome sequence of the thermophilic, hydrogen-oxidizing Bacillus tusciae type strain (T2) and reclassification in the new genus, Kyrpidia gen. nov. as Kyrpidia tusciae comb. nov. and emendation of the family Alicyclobacillaceae da Costa and Rainey, 2010.</title>
        <authorList>
            <person name="Klenk H.P."/>
            <person name="Lapidus A."/>
            <person name="Chertkov O."/>
            <person name="Copeland A."/>
            <person name="Del Rio T.G."/>
            <person name="Nolan M."/>
            <person name="Lucas S."/>
            <person name="Chen F."/>
            <person name="Tice H."/>
            <person name="Cheng J.F."/>
            <person name="Han C."/>
            <person name="Bruce D."/>
            <person name="Goodwin L."/>
            <person name="Pitluck S."/>
            <person name="Pati A."/>
            <person name="Ivanova N."/>
            <person name="Mavromatis K."/>
            <person name="Daum C."/>
            <person name="Chen A."/>
            <person name="Palaniappan K."/>
            <person name="Chang Y.J."/>
            <person name="Land M."/>
            <person name="Hauser L."/>
            <person name="Jeffries C.D."/>
            <person name="Detter J.C."/>
            <person name="Rohde M."/>
            <person name="Abt B."/>
            <person name="Pukall R."/>
            <person name="Goker M."/>
            <person name="Bristow J."/>
            <person name="Markowitz V."/>
            <person name="Hugenholtz P."/>
            <person name="Eisen J.A."/>
        </authorList>
    </citation>
    <scope>NUCLEOTIDE SEQUENCE [LARGE SCALE GENOMIC DNA]</scope>
    <source>
        <strain evidence="14 15">DSM 2912</strain>
    </source>
</reference>
<dbReference type="CDD" id="cd00984">
    <property type="entry name" value="DnaB_C"/>
    <property type="match status" value="1"/>
</dbReference>
<dbReference type="InterPro" id="IPR016136">
    <property type="entry name" value="DNA_helicase_N/primase_C"/>
</dbReference>
<comment type="function">
    <text evidence="12">The main replicative DNA helicase, it participates in initiation and elongation during chromosome replication. Travels ahead of the DNA replisome, separating dsDNA into templates for DNA synthesis. A processive ATP-dependent 5'-3' DNA helicase it has DNA-dependent ATPase activity.</text>
</comment>
<keyword evidence="7 12" id="KW-0067">ATP-binding</keyword>
<dbReference type="GO" id="GO:0005829">
    <property type="term" value="C:cytosol"/>
    <property type="evidence" value="ECO:0007669"/>
    <property type="project" value="TreeGrafter"/>
</dbReference>
<dbReference type="RefSeq" id="WP_013077186.1">
    <property type="nucleotide sequence ID" value="NC_014098.1"/>
</dbReference>
<accession>D5WXC6</accession>
<feature type="domain" description="SF4 helicase" evidence="13">
    <location>
        <begin position="179"/>
        <end position="444"/>
    </location>
</feature>
<evidence type="ECO:0000256" key="8">
    <source>
        <dbReference type="ARBA" id="ARBA00023125"/>
    </source>
</evidence>
<evidence type="ECO:0000313" key="14">
    <source>
        <dbReference type="EMBL" id="ADG07907.1"/>
    </source>
</evidence>
<dbReference type="Gene3D" id="3.40.50.300">
    <property type="entry name" value="P-loop containing nucleotide triphosphate hydrolases"/>
    <property type="match status" value="1"/>
</dbReference>
<evidence type="ECO:0000256" key="10">
    <source>
        <dbReference type="ARBA" id="ARBA00048954"/>
    </source>
</evidence>
<evidence type="ECO:0000256" key="5">
    <source>
        <dbReference type="ARBA" id="ARBA00022801"/>
    </source>
</evidence>
<name>D5WXC6_KYRT2</name>
<dbReference type="eggNOG" id="COG0305">
    <property type="taxonomic scope" value="Bacteria"/>
</dbReference>